<gene>
    <name evidence="6" type="ORF">LY89DRAFT_622495</name>
</gene>
<dbReference type="KEGG" id="psco:LY89DRAFT_622495"/>
<dbReference type="GeneID" id="28820702"/>
<comment type="similarity">
    <text evidence="1">Belongs to the peptidase C15 family.</text>
</comment>
<accession>A0A194X0T4</accession>
<keyword evidence="5" id="KW-0788">Thiol protease</keyword>
<evidence type="ECO:0000313" key="6">
    <source>
        <dbReference type="EMBL" id="KUJ13574.1"/>
    </source>
</evidence>
<dbReference type="PANTHER" id="PTHR23402:SF1">
    <property type="entry name" value="PYROGLUTAMYL-PEPTIDASE I"/>
    <property type="match status" value="1"/>
</dbReference>
<evidence type="ECO:0000256" key="4">
    <source>
        <dbReference type="ARBA" id="ARBA00022801"/>
    </source>
</evidence>
<protein>
    <submittedName>
        <fullName evidence="6">Peptidase C15, pyroglutamyl peptidase I-like protein</fullName>
    </submittedName>
</protein>
<keyword evidence="4" id="KW-0378">Hydrolase</keyword>
<dbReference type="OrthoDB" id="407146at2759"/>
<evidence type="ECO:0000313" key="7">
    <source>
        <dbReference type="Proteomes" id="UP000070700"/>
    </source>
</evidence>
<evidence type="ECO:0000256" key="5">
    <source>
        <dbReference type="ARBA" id="ARBA00022807"/>
    </source>
</evidence>
<organism evidence="6 7">
    <name type="scientific">Mollisia scopiformis</name>
    <name type="common">Conifer needle endophyte fungus</name>
    <name type="synonym">Phialocephala scopiformis</name>
    <dbReference type="NCBI Taxonomy" id="149040"/>
    <lineage>
        <taxon>Eukaryota</taxon>
        <taxon>Fungi</taxon>
        <taxon>Dikarya</taxon>
        <taxon>Ascomycota</taxon>
        <taxon>Pezizomycotina</taxon>
        <taxon>Leotiomycetes</taxon>
        <taxon>Helotiales</taxon>
        <taxon>Mollisiaceae</taxon>
        <taxon>Mollisia</taxon>
    </lineage>
</organism>
<keyword evidence="7" id="KW-1185">Reference proteome</keyword>
<name>A0A194X0T4_MOLSC</name>
<evidence type="ECO:0000256" key="3">
    <source>
        <dbReference type="ARBA" id="ARBA00022670"/>
    </source>
</evidence>
<dbReference type="Gene3D" id="3.40.630.20">
    <property type="entry name" value="Peptidase C15, pyroglutamyl peptidase I-like"/>
    <property type="match status" value="1"/>
</dbReference>
<dbReference type="PANTHER" id="PTHR23402">
    <property type="entry name" value="PROTEASE FAMILY C15 PYROGLUTAMYL-PEPTIDASE I-RELATED"/>
    <property type="match status" value="1"/>
</dbReference>
<feature type="non-terminal residue" evidence="6">
    <location>
        <position position="203"/>
    </location>
</feature>
<dbReference type="Pfam" id="PF01470">
    <property type="entry name" value="Peptidase_C15"/>
    <property type="match status" value="1"/>
</dbReference>
<proteinExistence type="inferred from homology"/>
<dbReference type="SUPFAM" id="SSF53182">
    <property type="entry name" value="Pyrrolidone carboxyl peptidase (pyroglutamate aminopeptidase)"/>
    <property type="match status" value="1"/>
</dbReference>
<dbReference type="AlphaFoldDB" id="A0A194X0T4"/>
<dbReference type="EMBL" id="KQ947422">
    <property type="protein sequence ID" value="KUJ13574.1"/>
    <property type="molecule type" value="Genomic_DNA"/>
</dbReference>
<dbReference type="GO" id="GO:0006508">
    <property type="term" value="P:proteolysis"/>
    <property type="evidence" value="ECO:0007669"/>
    <property type="project" value="UniProtKB-KW"/>
</dbReference>
<dbReference type="InterPro" id="IPR016125">
    <property type="entry name" value="Peptidase_C15-like"/>
</dbReference>
<dbReference type="GO" id="GO:0016920">
    <property type="term" value="F:pyroglutamyl-peptidase activity"/>
    <property type="evidence" value="ECO:0007669"/>
    <property type="project" value="InterPro"/>
</dbReference>
<reference evidence="6 7" key="1">
    <citation type="submission" date="2015-10" db="EMBL/GenBank/DDBJ databases">
        <title>Full genome of DAOMC 229536 Phialocephala scopiformis, a fungal endophyte of spruce producing the potent anti-insectan compound rugulosin.</title>
        <authorList>
            <consortium name="DOE Joint Genome Institute"/>
            <person name="Walker A.K."/>
            <person name="Frasz S.L."/>
            <person name="Seifert K.A."/>
            <person name="Miller J.D."/>
            <person name="Mondo S.J."/>
            <person name="Labutti K."/>
            <person name="Lipzen A."/>
            <person name="Dockter R."/>
            <person name="Kennedy M."/>
            <person name="Grigoriev I.V."/>
            <person name="Spatafora J.W."/>
        </authorList>
    </citation>
    <scope>NUCLEOTIDE SEQUENCE [LARGE SCALE GENOMIC DNA]</scope>
    <source>
        <strain evidence="6 7">CBS 120377</strain>
    </source>
</reference>
<dbReference type="Proteomes" id="UP000070700">
    <property type="component" value="Unassembled WGS sequence"/>
</dbReference>
<dbReference type="GO" id="GO:0005829">
    <property type="term" value="C:cytosol"/>
    <property type="evidence" value="ECO:0007669"/>
    <property type="project" value="InterPro"/>
</dbReference>
<dbReference type="RefSeq" id="XP_018067929.1">
    <property type="nucleotide sequence ID" value="XM_018210976.1"/>
</dbReference>
<dbReference type="InterPro" id="IPR000816">
    <property type="entry name" value="Peptidase_C15"/>
</dbReference>
<dbReference type="InParanoid" id="A0A194X0T4"/>
<dbReference type="InterPro" id="IPR036440">
    <property type="entry name" value="Peptidase_C15-like_sf"/>
</dbReference>
<sequence length="203" mass="22522">MESSSGPKVLVTGFGAFQDIKNNPSWEIVSRLPDMINGVRIIKDSEPLKAVYQSLLEVPKLLEKHNPDVVIHVGLAFDRNYFAIEKGADRDGYHQVPDEARKVVTRAETKARWGMSPARLDTTFNIEDVLAKWKANAVAGSGKGKAKGKEFDLRTSDDVGCYVCGFVYYASLERVLFLHIPDLQGEAEIQRGRDICVALVKAV</sequence>
<evidence type="ECO:0000256" key="1">
    <source>
        <dbReference type="ARBA" id="ARBA00006641"/>
    </source>
</evidence>
<keyword evidence="3" id="KW-0645">Protease</keyword>
<keyword evidence="2" id="KW-0963">Cytoplasm</keyword>
<dbReference type="PRINTS" id="PR00706">
    <property type="entry name" value="PYROGLUPTASE"/>
</dbReference>
<evidence type="ECO:0000256" key="2">
    <source>
        <dbReference type="ARBA" id="ARBA00022490"/>
    </source>
</evidence>